<feature type="region of interest" description="Disordered" evidence="3">
    <location>
        <begin position="84"/>
        <end position="110"/>
    </location>
</feature>
<keyword evidence="2 4" id="KW-0472">Membrane</keyword>
<evidence type="ECO:0000313" key="6">
    <source>
        <dbReference type="Proteomes" id="UP000095255"/>
    </source>
</evidence>
<comment type="caution">
    <text evidence="5">The sequence shown here is derived from an EMBL/GenBank/DDBJ whole genome shotgun (WGS) entry which is preliminary data.</text>
</comment>
<gene>
    <name evidence="5" type="ORF">BHU72_00430</name>
</gene>
<dbReference type="PIRSF" id="PIRSF005690">
    <property type="entry name" value="GerBA"/>
    <property type="match status" value="1"/>
</dbReference>
<evidence type="ECO:0000256" key="3">
    <source>
        <dbReference type="SAM" id="MobiDB-lite"/>
    </source>
</evidence>
<proteinExistence type="inferred from homology"/>
<dbReference type="AlphaFoldDB" id="A0A1E5L9S2"/>
<accession>A0A1E5L9S2</accession>
<reference evidence="5 6" key="1">
    <citation type="submission" date="2016-09" db="EMBL/GenBank/DDBJ databases">
        <title>Desulfuribacillus arsenicus sp. nov., an obligately anaerobic, dissimilatory arsenic- and antimonate-reducing bacterium isolated from anoxic sediments.</title>
        <authorList>
            <person name="Abin C.A."/>
            <person name="Hollibaugh J.T."/>
        </authorList>
    </citation>
    <scope>NUCLEOTIDE SEQUENCE [LARGE SCALE GENOMIC DNA]</scope>
    <source>
        <strain evidence="5 6">MLFW-2</strain>
    </source>
</reference>
<comment type="similarity">
    <text evidence="1">Belongs to the GerABKA family.</text>
</comment>
<sequence>MVNGQSSKKSPFKLYRTVPINYIQKPMQLKRVKKMLQKLFHSSFDLVFRPVGDQFLVAYLYPVIDMDRMERTVLTPLKEHMQEKESLIQSQNKNQKEQTSTALEAPHINNETQKNQLTNIGYFDQVFTSGVIVYQKKWKNICSEMIKGSVVVFQQQGAEAAVLRLPNFEHRAITEPDSEKQVRGPREGFIEDIGVNMSLLRKKMRSPSLVFEQQTIGNLTETRVVLAYAKGICDPEILQELRDRLSMINIQGVLESGYLEAFIVDHPWTPFPQTENTEKPDKAIAEIMEGRIAILVDGSPNVILVPVVYGQFMQASEDYYENFWYGSALRILRALTFFIALFLPGIYVAITSMHQEMLPTSFALKLAGAREGVPFPAIAEAFFMEIAFEFLREAGIRLPAQIGQAVSIVGALIIGQAAVEAGIVSPVLVVVVALSGIASFVIPSYRLAIAFRLIRFAILLSSGILGLIGITFVALLFLIHLSSMHSFGVPYFEPVAPFKKSHLQDWFYRANWQTKAKKPFNIAINKMRNKVTSETVPFSKKGNYPH</sequence>
<keyword evidence="6" id="KW-1185">Reference proteome</keyword>
<feature type="transmembrane region" description="Helical" evidence="4">
    <location>
        <begin position="398"/>
        <end position="417"/>
    </location>
</feature>
<feature type="transmembrane region" description="Helical" evidence="4">
    <location>
        <begin position="423"/>
        <end position="445"/>
    </location>
</feature>
<organism evidence="5 6">
    <name type="scientific">Desulfuribacillus stibiiarsenatis</name>
    <dbReference type="NCBI Taxonomy" id="1390249"/>
    <lineage>
        <taxon>Bacteria</taxon>
        <taxon>Bacillati</taxon>
        <taxon>Bacillota</taxon>
        <taxon>Desulfuribacillia</taxon>
        <taxon>Desulfuribacillales</taxon>
        <taxon>Desulfuribacillaceae</taxon>
        <taxon>Desulfuribacillus</taxon>
    </lineage>
</organism>
<evidence type="ECO:0000256" key="4">
    <source>
        <dbReference type="SAM" id="Phobius"/>
    </source>
</evidence>
<evidence type="ECO:0000313" key="5">
    <source>
        <dbReference type="EMBL" id="OEH86774.1"/>
    </source>
</evidence>
<evidence type="ECO:0000256" key="2">
    <source>
        <dbReference type="ARBA" id="ARBA00023136"/>
    </source>
</evidence>
<dbReference type="InterPro" id="IPR004995">
    <property type="entry name" value="Spore_Ger"/>
</dbReference>
<protein>
    <submittedName>
        <fullName evidence="5">Uncharacterized protein</fullName>
    </submittedName>
</protein>
<dbReference type="EMBL" id="MJAT01000001">
    <property type="protein sequence ID" value="OEH86774.1"/>
    <property type="molecule type" value="Genomic_DNA"/>
</dbReference>
<dbReference type="STRING" id="1390249.BHU72_00430"/>
<dbReference type="GO" id="GO:0016020">
    <property type="term" value="C:membrane"/>
    <property type="evidence" value="ECO:0007669"/>
    <property type="project" value="InterPro"/>
</dbReference>
<keyword evidence="4" id="KW-0812">Transmembrane</keyword>
<dbReference type="PANTHER" id="PTHR22550:SF5">
    <property type="entry name" value="LEUCINE ZIPPER PROTEIN 4"/>
    <property type="match status" value="1"/>
</dbReference>
<dbReference type="Pfam" id="PF03323">
    <property type="entry name" value="GerA"/>
    <property type="match status" value="1"/>
</dbReference>
<feature type="transmembrane region" description="Helical" evidence="4">
    <location>
        <begin position="457"/>
        <end position="481"/>
    </location>
</feature>
<dbReference type="GO" id="GO:0009847">
    <property type="term" value="P:spore germination"/>
    <property type="evidence" value="ECO:0007669"/>
    <property type="project" value="InterPro"/>
</dbReference>
<feature type="transmembrane region" description="Helical" evidence="4">
    <location>
        <begin position="331"/>
        <end position="353"/>
    </location>
</feature>
<dbReference type="InterPro" id="IPR050768">
    <property type="entry name" value="UPF0353/GerABKA_families"/>
</dbReference>
<name>A0A1E5L9S2_9FIRM</name>
<dbReference type="PANTHER" id="PTHR22550">
    <property type="entry name" value="SPORE GERMINATION PROTEIN"/>
    <property type="match status" value="1"/>
</dbReference>
<evidence type="ECO:0000256" key="1">
    <source>
        <dbReference type="ARBA" id="ARBA00005278"/>
    </source>
</evidence>
<dbReference type="Proteomes" id="UP000095255">
    <property type="component" value="Unassembled WGS sequence"/>
</dbReference>
<feature type="compositionally biased region" description="Polar residues" evidence="3">
    <location>
        <begin position="87"/>
        <end position="102"/>
    </location>
</feature>
<keyword evidence="4" id="KW-1133">Transmembrane helix</keyword>